<keyword evidence="2" id="KW-0812">Transmembrane</keyword>
<accession>A0A1S7P068</accession>
<name>A0A1S7P068_AGRTU</name>
<dbReference type="Proteomes" id="UP000191897">
    <property type="component" value="Unassembled WGS sequence"/>
</dbReference>
<evidence type="ECO:0000256" key="2">
    <source>
        <dbReference type="SAM" id="Phobius"/>
    </source>
</evidence>
<keyword evidence="2" id="KW-1133">Transmembrane helix</keyword>
<evidence type="ECO:0000313" key="3">
    <source>
        <dbReference type="EMBL" id="CUX14088.1"/>
    </source>
</evidence>
<feature type="transmembrane region" description="Helical" evidence="2">
    <location>
        <begin position="21"/>
        <end position="42"/>
    </location>
</feature>
<proteinExistence type="predicted"/>
<reference evidence="3 4" key="1">
    <citation type="submission" date="2016-01" db="EMBL/GenBank/DDBJ databases">
        <authorList>
            <person name="Oliw E.H."/>
        </authorList>
    </citation>
    <scope>NUCLEOTIDE SEQUENCE [LARGE SCALE GENOMIC DNA]</scope>
    <source>
        <strain evidence="3 4">Kerr 14</strain>
    </source>
</reference>
<keyword evidence="2" id="KW-0472">Membrane</keyword>
<evidence type="ECO:0000256" key="1">
    <source>
        <dbReference type="SAM" id="MobiDB-lite"/>
    </source>
</evidence>
<feature type="region of interest" description="Disordered" evidence="1">
    <location>
        <begin position="74"/>
        <end position="99"/>
    </location>
</feature>
<evidence type="ECO:0008006" key="5">
    <source>
        <dbReference type="Google" id="ProtNLM"/>
    </source>
</evidence>
<sequence length="99" mass="10721">MRSTGKARDGNAMLNIDTSHPLYRPLWVRLLIVGFCAAWAVIEFVNREFFWGTIVAGIGAYAAYELLLKFKPASDADKGGNGTDEPAAESTPTDKNDAG</sequence>
<dbReference type="EMBL" id="FBWC01000007">
    <property type="protein sequence ID" value="CUX14088.1"/>
    <property type="molecule type" value="Genomic_DNA"/>
</dbReference>
<organism evidence="3 4">
    <name type="scientific">Agrobacterium tumefaciens str. Kerr 14</name>
    <dbReference type="NCBI Taxonomy" id="1183424"/>
    <lineage>
        <taxon>Bacteria</taxon>
        <taxon>Pseudomonadati</taxon>
        <taxon>Pseudomonadota</taxon>
        <taxon>Alphaproteobacteria</taxon>
        <taxon>Hyphomicrobiales</taxon>
        <taxon>Rhizobiaceae</taxon>
        <taxon>Rhizobium/Agrobacterium group</taxon>
        <taxon>Agrobacterium</taxon>
        <taxon>Agrobacterium tumefaciens complex</taxon>
    </lineage>
</organism>
<evidence type="ECO:0000313" key="4">
    <source>
        <dbReference type="Proteomes" id="UP000191897"/>
    </source>
</evidence>
<gene>
    <name evidence="3" type="ORF">AGR4C_Cc150035</name>
</gene>
<feature type="transmembrane region" description="Helical" evidence="2">
    <location>
        <begin position="48"/>
        <end position="68"/>
    </location>
</feature>
<dbReference type="AlphaFoldDB" id="A0A1S7P068"/>
<protein>
    <recommendedName>
        <fullName evidence="5">Transmembrane protein</fullName>
    </recommendedName>
</protein>